<feature type="region of interest" description="Disordered" evidence="1">
    <location>
        <begin position="100"/>
        <end position="125"/>
    </location>
</feature>
<proteinExistence type="predicted"/>
<dbReference type="Proteomes" id="UP000075885">
    <property type="component" value="Unassembled WGS sequence"/>
</dbReference>
<evidence type="ECO:0000313" key="3">
    <source>
        <dbReference type="Proteomes" id="UP000075885"/>
    </source>
</evidence>
<dbReference type="EnsemblMetazoa" id="AEPI002861-RA">
    <property type="protein sequence ID" value="AEPI002861-PA"/>
    <property type="gene ID" value="AEPI002861"/>
</dbReference>
<keyword evidence="3" id="KW-1185">Reference proteome</keyword>
<dbReference type="AlphaFoldDB" id="A0A182P7F9"/>
<feature type="region of interest" description="Disordered" evidence="1">
    <location>
        <begin position="1"/>
        <end position="70"/>
    </location>
</feature>
<reference evidence="3" key="1">
    <citation type="submission" date="2013-03" db="EMBL/GenBank/DDBJ databases">
        <title>The Genome Sequence of Anopheles epiroticus epiroticus2.</title>
        <authorList>
            <consortium name="The Broad Institute Genomics Platform"/>
            <person name="Neafsey D.E."/>
            <person name="Howell P."/>
            <person name="Walker B."/>
            <person name="Young S.K."/>
            <person name="Zeng Q."/>
            <person name="Gargeya S."/>
            <person name="Fitzgerald M."/>
            <person name="Haas B."/>
            <person name="Abouelleil A."/>
            <person name="Allen A.W."/>
            <person name="Alvarado L."/>
            <person name="Arachchi H.M."/>
            <person name="Berlin A.M."/>
            <person name="Chapman S.B."/>
            <person name="Gainer-Dewar J."/>
            <person name="Goldberg J."/>
            <person name="Griggs A."/>
            <person name="Gujja S."/>
            <person name="Hansen M."/>
            <person name="Howarth C."/>
            <person name="Imamovic A."/>
            <person name="Ireland A."/>
            <person name="Larimer J."/>
            <person name="McCowan C."/>
            <person name="Murphy C."/>
            <person name="Pearson M."/>
            <person name="Poon T.W."/>
            <person name="Priest M."/>
            <person name="Roberts A."/>
            <person name="Saif S."/>
            <person name="Shea T."/>
            <person name="Sisk P."/>
            <person name="Sykes S."/>
            <person name="Wortman J."/>
            <person name="Nusbaum C."/>
            <person name="Birren B."/>
        </authorList>
    </citation>
    <scope>NUCLEOTIDE SEQUENCE [LARGE SCALE GENOMIC DNA]</scope>
    <source>
        <strain evidence="3">Epiroticus2</strain>
    </source>
</reference>
<dbReference type="VEuPathDB" id="VectorBase:AEPI002861"/>
<feature type="compositionally biased region" description="Basic and acidic residues" evidence="1">
    <location>
        <begin position="41"/>
        <end position="56"/>
    </location>
</feature>
<organism evidence="2 3">
    <name type="scientific">Anopheles epiroticus</name>
    <dbReference type="NCBI Taxonomy" id="199890"/>
    <lineage>
        <taxon>Eukaryota</taxon>
        <taxon>Metazoa</taxon>
        <taxon>Ecdysozoa</taxon>
        <taxon>Arthropoda</taxon>
        <taxon>Hexapoda</taxon>
        <taxon>Insecta</taxon>
        <taxon>Pterygota</taxon>
        <taxon>Neoptera</taxon>
        <taxon>Endopterygota</taxon>
        <taxon>Diptera</taxon>
        <taxon>Nematocera</taxon>
        <taxon>Culicoidea</taxon>
        <taxon>Culicidae</taxon>
        <taxon>Anophelinae</taxon>
        <taxon>Anopheles</taxon>
    </lineage>
</organism>
<reference evidence="2" key="2">
    <citation type="submission" date="2020-05" db="UniProtKB">
        <authorList>
            <consortium name="EnsemblMetazoa"/>
        </authorList>
    </citation>
    <scope>IDENTIFICATION</scope>
    <source>
        <strain evidence="2">Epiroticus2</strain>
    </source>
</reference>
<dbReference type="STRING" id="199890.A0A182P7F9"/>
<evidence type="ECO:0000313" key="2">
    <source>
        <dbReference type="EnsemblMetazoa" id="AEPI002861-PA"/>
    </source>
</evidence>
<protein>
    <submittedName>
        <fullName evidence="2">Rhomboid-like protein</fullName>
    </submittedName>
</protein>
<sequence length="197" mass="21837">MQKQTTMADSRKPPPGKVVPVHRGKATTNANGSSTCQRAWIESDRQNRQPESEREPFLAGGGSGSEGSETSSLECEQLCTEVFKNKARIFAIDLERGRKRCEKGSTSTRIGSSDSANNDDSPSDTKLVDRALKVYQRKRQFCQSCPWTVPWSLLIVSALQSEERFNPNRDSQAPTADKSVQLLDALTSTKINESLER</sequence>
<name>A0A182P7F9_9DIPT</name>
<accession>A0A182P7F9</accession>
<feature type="compositionally biased region" description="Polar residues" evidence="1">
    <location>
        <begin position="26"/>
        <end position="37"/>
    </location>
</feature>
<evidence type="ECO:0000256" key="1">
    <source>
        <dbReference type="SAM" id="MobiDB-lite"/>
    </source>
</evidence>